<evidence type="ECO:0000313" key="2">
    <source>
        <dbReference type="EMBL" id="KAF8695907.1"/>
    </source>
</evidence>
<dbReference type="Proteomes" id="UP000636709">
    <property type="component" value="Unassembled WGS sequence"/>
</dbReference>
<dbReference type="AlphaFoldDB" id="A0A835BQT7"/>
<evidence type="ECO:0000256" key="1">
    <source>
        <dbReference type="SAM" id="MobiDB-lite"/>
    </source>
</evidence>
<comment type="caution">
    <text evidence="2">The sequence shown here is derived from an EMBL/GenBank/DDBJ whole genome shotgun (WGS) entry which is preliminary data.</text>
</comment>
<accession>A0A835BQT7</accession>
<feature type="region of interest" description="Disordered" evidence="1">
    <location>
        <begin position="27"/>
        <end position="69"/>
    </location>
</feature>
<dbReference type="EMBL" id="JACEFO010001882">
    <property type="protein sequence ID" value="KAF8695907.1"/>
    <property type="molecule type" value="Genomic_DNA"/>
</dbReference>
<evidence type="ECO:0000313" key="3">
    <source>
        <dbReference type="Proteomes" id="UP000636709"/>
    </source>
</evidence>
<proteinExistence type="predicted"/>
<sequence>MTLPPPFDFDPSWTLLLVEAARLGLPSAGRAGHPGPRCRAHGDDAEGAGAAGAQRLLPPRSSQAAVDAPRPQRLWQVHPFSRFLL</sequence>
<name>A0A835BQT7_9POAL</name>
<organism evidence="2 3">
    <name type="scientific">Digitaria exilis</name>
    <dbReference type="NCBI Taxonomy" id="1010633"/>
    <lineage>
        <taxon>Eukaryota</taxon>
        <taxon>Viridiplantae</taxon>
        <taxon>Streptophyta</taxon>
        <taxon>Embryophyta</taxon>
        <taxon>Tracheophyta</taxon>
        <taxon>Spermatophyta</taxon>
        <taxon>Magnoliopsida</taxon>
        <taxon>Liliopsida</taxon>
        <taxon>Poales</taxon>
        <taxon>Poaceae</taxon>
        <taxon>PACMAD clade</taxon>
        <taxon>Panicoideae</taxon>
        <taxon>Panicodae</taxon>
        <taxon>Paniceae</taxon>
        <taxon>Anthephorinae</taxon>
        <taxon>Digitaria</taxon>
    </lineage>
</organism>
<protein>
    <submittedName>
        <fullName evidence="2">Uncharacterized protein</fullName>
    </submittedName>
</protein>
<reference evidence="2" key="1">
    <citation type="submission" date="2020-07" db="EMBL/GenBank/DDBJ databases">
        <title>Genome sequence and genetic diversity analysis of an under-domesticated orphan crop, white fonio (Digitaria exilis).</title>
        <authorList>
            <person name="Bennetzen J.L."/>
            <person name="Chen S."/>
            <person name="Ma X."/>
            <person name="Wang X."/>
            <person name="Yssel A.E.J."/>
            <person name="Chaluvadi S.R."/>
            <person name="Johnson M."/>
            <person name="Gangashetty P."/>
            <person name="Hamidou F."/>
            <person name="Sanogo M.D."/>
            <person name="Zwaenepoel A."/>
            <person name="Wallace J."/>
            <person name="Van De Peer Y."/>
            <person name="Van Deynze A."/>
        </authorList>
    </citation>
    <scope>NUCLEOTIDE SEQUENCE</scope>
    <source>
        <tissue evidence="2">Leaves</tissue>
    </source>
</reference>
<keyword evidence="3" id="KW-1185">Reference proteome</keyword>
<gene>
    <name evidence="2" type="ORF">HU200_036783</name>
</gene>